<reference evidence="2 3" key="1">
    <citation type="journal article" date="2020" name="Nature">
        <title>Isolation of an archaeon at the prokaryote-eukaryote interface.</title>
        <authorList>
            <person name="Imachi H."/>
            <person name="Nobu M.K."/>
            <person name="Nakahara N."/>
            <person name="Morono Y."/>
            <person name="Ogawara M."/>
            <person name="Takaki Y."/>
            <person name="Takano Y."/>
            <person name="Uematsu K."/>
            <person name="Ikuta T."/>
            <person name="Ito M."/>
            <person name="Matsui Y."/>
            <person name="Miyazaki M."/>
            <person name="Murata K."/>
            <person name="Saito Y."/>
            <person name="Sakai S."/>
            <person name="Song C."/>
            <person name="Tasumi E."/>
            <person name="Yamanaka Y."/>
            <person name="Yamaguchi T."/>
            <person name="Kamagata Y."/>
            <person name="Tamaki H."/>
            <person name="Takai K."/>
        </authorList>
    </citation>
    <scope>NUCLEOTIDE SEQUENCE [LARGE SCALE GENOMIC DNA]</scope>
    <source>
        <strain evidence="2 3">MK-D1</strain>
    </source>
</reference>
<keyword evidence="3" id="KW-1185">Reference proteome</keyword>
<dbReference type="RefSeq" id="WP_147662968.1">
    <property type="nucleotide sequence ID" value="NZ_CP042905.2"/>
</dbReference>
<protein>
    <submittedName>
        <fullName evidence="2">Uncharacterized protein</fullName>
    </submittedName>
</protein>
<evidence type="ECO:0000313" key="2">
    <source>
        <dbReference type="EMBL" id="QEE16082.1"/>
    </source>
</evidence>
<accession>A0A5B9DAG4</accession>
<sequence>MSLLKNISGFGNPITRSRRFCGGCIALIGFILCIPSIAGLLIANNIYEGSYVSDSPGSLAFSPLAVNSTIELNAIGIMKAGNNYDIKVSLRAVGPQSDSQTGQITVQMVVTGDYSKVETETRTGFNGTALISFDKWILEEDLTDDKDMQFNFTIISLTDISSATVEVRIYENPNRFWVDTITNVSLWLLIPGIVVICCGCIVAPPKKN</sequence>
<dbReference type="Proteomes" id="UP000321408">
    <property type="component" value="Chromosome"/>
</dbReference>
<proteinExistence type="predicted"/>
<dbReference type="KEGG" id="psyt:DSAG12_01910"/>
<feature type="transmembrane region" description="Helical" evidence="1">
    <location>
        <begin position="184"/>
        <end position="203"/>
    </location>
</feature>
<organism evidence="2 3">
    <name type="scientific">Promethearchaeum syntrophicum</name>
    <dbReference type="NCBI Taxonomy" id="2594042"/>
    <lineage>
        <taxon>Archaea</taxon>
        <taxon>Promethearchaeati</taxon>
        <taxon>Promethearchaeota</taxon>
        <taxon>Promethearchaeia</taxon>
        <taxon>Promethearchaeales</taxon>
        <taxon>Promethearchaeaceae</taxon>
        <taxon>Promethearchaeum</taxon>
    </lineage>
</organism>
<keyword evidence="1" id="KW-0472">Membrane</keyword>
<evidence type="ECO:0000256" key="1">
    <source>
        <dbReference type="SAM" id="Phobius"/>
    </source>
</evidence>
<dbReference type="GeneID" id="41329901"/>
<dbReference type="AlphaFoldDB" id="A0A5B9DAG4"/>
<dbReference type="EMBL" id="CP042905">
    <property type="protein sequence ID" value="QEE16082.1"/>
    <property type="molecule type" value="Genomic_DNA"/>
</dbReference>
<name>A0A5B9DAG4_9ARCH</name>
<reference evidence="2 3" key="2">
    <citation type="journal article" date="2024" name="Int. J. Syst. Evol. Microbiol.">
        <title>Promethearchaeum syntrophicum gen. nov., sp. nov., an anaerobic, obligately syntrophic archaeon, the first isolate of the lineage 'Asgard' archaea, and proposal of the new archaeal phylum Promethearchaeota phyl. nov. and kingdom Promethearchaeati regn. nov.</title>
        <authorList>
            <person name="Imachi H."/>
            <person name="Nobu M.K."/>
            <person name="Kato S."/>
            <person name="Takaki Y."/>
            <person name="Miyazaki M."/>
            <person name="Miyata M."/>
            <person name="Ogawara M."/>
            <person name="Saito Y."/>
            <person name="Sakai S."/>
            <person name="Tahara Y.O."/>
            <person name="Takano Y."/>
            <person name="Tasumi E."/>
            <person name="Uematsu K."/>
            <person name="Yoshimura T."/>
            <person name="Itoh T."/>
            <person name="Ohkuma M."/>
            <person name="Takai K."/>
        </authorList>
    </citation>
    <scope>NUCLEOTIDE SEQUENCE [LARGE SCALE GENOMIC DNA]</scope>
    <source>
        <strain evidence="2 3">MK-D1</strain>
    </source>
</reference>
<feature type="transmembrane region" description="Helical" evidence="1">
    <location>
        <begin position="20"/>
        <end position="43"/>
    </location>
</feature>
<gene>
    <name evidence="2" type="ORF">DSAG12_01910</name>
</gene>
<evidence type="ECO:0000313" key="3">
    <source>
        <dbReference type="Proteomes" id="UP000321408"/>
    </source>
</evidence>
<keyword evidence="1" id="KW-0812">Transmembrane</keyword>
<keyword evidence="1" id="KW-1133">Transmembrane helix</keyword>